<comment type="caution">
    <text evidence="2">The sequence shown here is derived from an EMBL/GenBank/DDBJ whole genome shotgun (WGS) entry which is preliminary data.</text>
</comment>
<dbReference type="SUPFAM" id="SSF55729">
    <property type="entry name" value="Acyl-CoA N-acyltransferases (Nat)"/>
    <property type="match status" value="1"/>
</dbReference>
<gene>
    <name evidence="2" type="ORF">CUU66_07015</name>
</gene>
<dbReference type="CDD" id="cd04301">
    <property type="entry name" value="NAT_SF"/>
    <property type="match status" value="1"/>
</dbReference>
<dbReference type="PROSITE" id="PS51186">
    <property type="entry name" value="GNAT"/>
    <property type="match status" value="1"/>
</dbReference>
<dbReference type="GO" id="GO:0016747">
    <property type="term" value="F:acyltransferase activity, transferring groups other than amino-acyl groups"/>
    <property type="evidence" value="ECO:0007669"/>
    <property type="project" value="InterPro"/>
</dbReference>
<dbReference type="AlphaFoldDB" id="A0A2N5M897"/>
<evidence type="ECO:0000313" key="2">
    <source>
        <dbReference type="EMBL" id="PLT30588.1"/>
    </source>
</evidence>
<name>A0A2N5M897_9BACI</name>
<dbReference type="InterPro" id="IPR016181">
    <property type="entry name" value="Acyl_CoA_acyltransferase"/>
</dbReference>
<organism evidence="2 3">
    <name type="scientific">Peribacillus deserti</name>
    <dbReference type="NCBI Taxonomy" id="673318"/>
    <lineage>
        <taxon>Bacteria</taxon>
        <taxon>Bacillati</taxon>
        <taxon>Bacillota</taxon>
        <taxon>Bacilli</taxon>
        <taxon>Bacillales</taxon>
        <taxon>Bacillaceae</taxon>
        <taxon>Peribacillus</taxon>
    </lineage>
</organism>
<accession>A0A2N5M897</accession>
<evidence type="ECO:0000259" key="1">
    <source>
        <dbReference type="PROSITE" id="PS51186"/>
    </source>
</evidence>
<dbReference type="Proteomes" id="UP000234748">
    <property type="component" value="Unassembled WGS sequence"/>
</dbReference>
<dbReference type="OrthoDB" id="9786032at2"/>
<proteinExistence type="predicted"/>
<dbReference type="EMBL" id="PGUY01000020">
    <property type="protein sequence ID" value="PLT30588.1"/>
    <property type="molecule type" value="Genomic_DNA"/>
</dbReference>
<evidence type="ECO:0000313" key="3">
    <source>
        <dbReference type="Proteomes" id="UP000234748"/>
    </source>
</evidence>
<feature type="domain" description="N-acetyltransferase" evidence="1">
    <location>
        <begin position="4"/>
        <end position="132"/>
    </location>
</feature>
<dbReference type="InterPro" id="IPR000182">
    <property type="entry name" value="GNAT_dom"/>
</dbReference>
<dbReference type="RefSeq" id="WP_101640962.1">
    <property type="nucleotide sequence ID" value="NZ_PGUY01000020.1"/>
</dbReference>
<dbReference type="Pfam" id="PF00583">
    <property type="entry name" value="Acetyltransf_1"/>
    <property type="match status" value="1"/>
</dbReference>
<dbReference type="Gene3D" id="3.40.630.30">
    <property type="match status" value="1"/>
</dbReference>
<sequence length="132" mass="16121">MRHNSFWRFRKKHFGGLREVPRSHDTNPVNEPFERLLRKIEFFLHYTIWVEDEIIGGNDIRDLQDERYRIIRIFISIKYQNKGFGTRIMQLIEKEFPLATEWSLDTPHLNKRNHHFYEKLGYMKVGGTPNFR</sequence>
<keyword evidence="3" id="KW-1185">Reference proteome</keyword>
<protein>
    <recommendedName>
        <fullName evidence="1">N-acetyltransferase domain-containing protein</fullName>
    </recommendedName>
</protein>
<reference evidence="2 3" key="1">
    <citation type="submission" date="2017-11" db="EMBL/GenBank/DDBJ databases">
        <title>Comparitive Functional Genomics of Dry Heat Resistant strains isolated from the Viking Spacecraft.</title>
        <authorList>
            <person name="Seuylemezian A."/>
            <person name="Cooper K."/>
            <person name="Vaishampayan P."/>
        </authorList>
    </citation>
    <scope>NUCLEOTIDE SEQUENCE [LARGE SCALE GENOMIC DNA]</scope>
    <source>
        <strain evidence="2 3">V1-29</strain>
    </source>
</reference>